<dbReference type="AlphaFoldDB" id="A0A2T0T1K3"/>
<feature type="domain" description="Phosphatidic acid phosphatase type 2/haloperoxidase" evidence="8">
    <location>
        <begin position="59"/>
        <end position="170"/>
    </location>
</feature>
<dbReference type="SUPFAM" id="SSF48317">
    <property type="entry name" value="Acid phosphatase/Vanadium-dependent haloperoxidase"/>
    <property type="match status" value="1"/>
</dbReference>
<dbReference type="PANTHER" id="PTHR14969:SF62">
    <property type="entry name" value="DECAPRENYLPHOSPHORYL-5-PHOSPHORIBOSE PHOSPHATASE RV3807C-RELATED"/>
    <property type="match status" value="1"/>
</dbReference>
<dbReference type="EMBL" id="PVTF01000007">
    <property type="protein sequence ID" value="PRY39503.1"/>
    <property type="molecule type" value="Genomic_DNA"/>
</dbReference>
<comment type="subcellular location">
    <subcellularLocation>
        <location evidence="1">Cell membrane</location>
        <topology evidence="1">Multi-pass membrane protein</topology>
    </subcellularLocation>
</comment>
<proteinExistence type="predicted"/>
<evidence type="ECO:0000313" key="9">
    <source>
        <dbReference type="EMBL" id="PRY39503.1"/>
    </source>
</evidence>
<evidence type="ECO:0000259" key="8">
    <source>
        <dbReference type="SMART" id="SM00014"/>
    </source>
</evidence>
<gene>
    <name evidence="9" type="ORF">CLV43_10786</name>
</gene>
<keyword evidence="5 7" id="KW-1133">Transmembrane helix</keyword>
<feature type="transmembrane region" description="Helical" evidence="7">
    <location>
        <begin position="27"/>
        <end position="48"/>
    </location>
</feature>
<evidence type="ECO:0000256" key="4">
    <source>
        <dbReference type="ARBA" id="ARBA00022801"/>
    </source>
</evidence>
<keyword evidence="3 7" id="KW-0812">Transmembrane</keyword>
<dbReference type="GO" id="GO:0005886">
    <property type="term" value="C:plasma membrane"/>
    <property type="evidence" value="ECO:0007669"/>
    <property type="project" value="UniProtKB-SubCell"/>
</dbReference>
<dbReference type="Pfam" id="PF01569">
    <property type="entry name" value="PAP2"/>
    <property type="match status" value="1"/>
</dbReference>
<keyword evidence="10" id="KW-1185">Reference proteome</keyword>
<feature type="transmembrane region" description="Helical" evidence="7">
    <location>
        <begin position="155"/>
        <end position="177"/>
    </location>
</feature>
<dbReference type="SMART" id="SM00014">
    <property type="entry name" value="acidPPc"/>
    <property type="match status" value="1"/>
</dbReference>
<dbReference type="Proteomes" id="UP000239494">
    <property type="component" value="Unassembled WGS sequence"/>
</dbReference>
<keyword evidence="6 7" id="KW-0472">Membrane</keyword>
<name>A0A2T0T1K3_9PSEU</name>
<keyword evidence="4" id="KW-0378">Hydrolase</keyword>
<evidence type="ECO:0000256" key="1">
    <source>
        <dbReference type="ARBA" id="ARBA00004651"/>
    </source>
</evidence>
<comment type="caution">
    <text evidence="9">The sequence shown here is derived from an EMBL/GenBank/DDBJ whole genome shotgun (WGS) entry which is preliminary data.</text>
</comment>
<evidence type="ECO:0000256" key="7">
    <source>
        <dbReference type="SAM" id="Phobius"/>
    </source>
</evidence>
<dbReference type="InterPro" id="IPR000326">
    <property type="entry name" value="PAP2/HPO"/>
</dbReference>
<evidence type="ECO:0000313" key="10">
    <source>
        <dbReference type="Proteomes" id="UP000239494"/>
    </source>
</evidence>
<feature type="transmembrane region" description="Helical" evidence="7">
    <location>
        <begin position="113"/>
        <end position="143"/>
    </location>
</feature>
<dbReference type="OrthoDB" id="5243958at2"/>
<evidence type="ECO:0000256" key="3">
    <source>
        <dbReference type="ARBA" id="ARBA00022692"/>
    </source>
</evidence>
<keyword evidence="2" id="KW-1003">Cell membrane</keyword>
<evidence type="ECO:0000256" key="2">
    <source>
        <dbReference type="ARBA" id="ARBA00022475"/>
    </source>
</evidence>
<dbReference type="GO" id="GO:0016787">
    <property type="term" value="F:hydrolase activity"/>
    <property type="evidence" value="ECO:0007669"/>
    <property type="project" value="UniProtKB-KW"/>
</dbReference>
<evidence type="ECO:0000256" key="6">
    <source>
        <dbReference type="ARBA" id="ARBA00023136"/>
    </source>
</evidence>
<protein>
    <submittedName>
        <fullName evidence="9">Undecaprenyl-diphosphatase/undecaprenyl-diphosphatase</fullName>
    </submittedName>
</protein>
<sequence length="195" mass="20032">MTALFDSGWYEAATRFAAATGRLHGPVVLFTTWGLVLSAALLVAAWWGARSRDDATMAVVLTAPVATLAAFGVDDAVKLVFAEPRPCQVLGGVATVLPCDPPGDYSFPSNHSALAAAMAVGVLLVHRLLGALAVALALAMAASRVYVGAHYPHDVVMGLLVGGIVAAAVGLAARAFLPPLVADLRRGGLRPLLRA</sequence>
<dbReference type="InterPro" id="IPR036938">
    <property type="entry name" value="PAP2/HPO_sf"/>
</dbReference>
<organism evidence="9 10">
    <name type="scientific">Umezawaea tangerina</name>
    <dbReference type="NCBI Taxonomy" id="84725"/>
    <lineage>
        <taxon>Bacteria</taxon>
        <taxon>Bacillati</taxon>
        <taxon>Actinomycetota</taxon>
        <taxon>Actinomycetes</taxon>
        <taxon>Pseudonocardiales</taxon>
        <taxon>Pseudonocardiaceae</taxon>
        <taxon>Umezawaea</taxon>
    </lineage>
</organism>
<evidence type="ECO:0000256" key="5">
    <source>
        <dbReference type="ARBA" id="ARBA00022989"/>
    </source>
</evidence>
<reference evidence="9 10" key="1">
    <citation type="submission" date="2018-03" db="EMBL/GenBank/DDBJ databases">
        <title>Genomic Encyclopedia of Archaeal and Bacterial Type Strains, Phase II (KMG-II): from individual species to whole genera.</title>
        <authorList>
            <person name="Goeker M."/>
        </authorList>
    </citation>
    <scope>NUCLEOTIDE SEQUENCE [LARGE SCALE GENOMIC DNA]</scope>
    <source>
        <strain evidence="9 10">DSM 44720</strain>
    </source>
</reference>
<dbReference type="PANTHER" id="PTHR14969">
    <property type="entry name" value="SPHINGOSINE-1-PHOSPHATE PHOSPHOHYDROLASE"/>
    <property type="match status" value="1"/>
</dbReference>
<dbReference type="RefSeq" id="WP_106189455.1">
    <property type="nucleotide sequence ID" value="NZ_PVTF01000007.1"/>
</dbReference>
<dbReference type="Gene3D" id="1.20.144.10">
    <property type="entry name" value="Phosphatidic acid phosphatase type 2/haloperoxidase"/>
    <property type="match status" value="1"/>
</dbReference>
<accession>A0A2T0T1K3</accession>